<evidence type="ECO:0000256" key="3">
    <source>
        <dbReference type="ARBA" id="ARBA00022692"/>
    </source>
</evidence>
<evidence type="ECO:0000313" key="9">
    <source>
        <dbReference type="Proteomes" id="UP000734854"/>
    </source>
</evidence>
<evidence type="ECO:0000313" key="8">
    <source>
        <dbReference type="EMBL" id="KAG6494272.1"/>
    </source>
</evidence>
<dbReference type="EMBL" id="JACMSC010000013">
    <property type="protein sequence ID" value="KAG6494272.1"/>
    <property type="molecule type" value="Genomic_DNA"/>
</dbReference>
<accession>A0A8J5FY00</accession>
<dbReference type="Proteomes" id="UP000734854">
    <property type="component" value="Unassembled WGS sequence"/>
</dbReference>
<dbReference type="InterPro" id="IPR001905">
    <property type="entry name" value="Ammonium_transpt"/>
</dbReference>
<evidence type="ECO:0000256" key="1">
    <source>
        <dbReference type="ARBA" id="ARBA00004141"/>
    </source>
</evidence>
<comment type="subcellular location">
    <subcellularLocation>
        <location evidence="1">Membrane</location>
        <topology evidence="1">Multi-pass membrane protein</topology>
    </subcellularLocation>
</comment>
<keyword evidence="4 6" id="KW-1133">Transmembrane helix</keyword>
<evidence type="ECO:0000256" key="4">
    <source>
        <dbReference type="ARBA" id="ARBA00022989"/>
    </source>
</evidence>
<comment type="caution">
    <text evidence="8">The sequence shown here is derived from an EMBL/GenBank/DDBJ whole genome shotgun (WGS) entry which is preliminary data.</text>
</comment>
<feature type="transmembrane region" description="Helical" evidence="6">
    <location>
        <begin position="85"/>
        <end position="110"/>
    </location>
</feature>
<dbReference type="PANTHER" id="PTHR43029:SF11">
    <property type="entry name" value="AMMONIUM TRANSPORTER"/>
    <property type="match status" value="1"/>
</dbReference>
<sequence length="112" mass="12262">MGVLFSSIPWFTVMILHKRTPFLRMIDNTLIIFHTHYVGGTLGGILTGVLAEPCLNCLFFGDDPKYVSLACAIKDSRASAEFMQLASIAFVLATNVVVTNAICLLIRLLVSL</sequence>
<dbReference type="InterPro" id="IPR024041">
    <property type="entry name" value="NH4_transpt_AmtB-like_dom"/>
</dbReference>
<dbReference type="GO" id="GO:0005886">
    <property type="term" value="C:plasma membrane"/>
    <property type="evidence" value="ECO:0007669"/>
    <property type="project" value="TreeGrafter"/>
</dbReference>
<keyword evidence="5 6" id="KW-0472">Membrane</keyword>
<reference evidence="8 9" key="1">
    <citation type="submission" date="2020-08" db="EMBL/GenBank/DDBJ databases">
        <title>Plant Genome Project.</title>
        <authorList>
            <person name="Zhang R.-G."/>
        </authorList>
    </citation>
    <scope>NUCLEOTIDE SEQUENCE [LARGE SCALE GENOMIC DNA]</scope>
    <source>
        <tissue evidence="8">Rhizome</tissue>
    </source>
</reference>
<dbReference type="AlphaFoldDB" id="A0A8J5FY00"/>
<proteinExistence type="inferred from homology"/>
<dbReference type="Gene3D" id="1.10.3430.10">
    <property type="entry name" value="Ammonium transporter AmtB like domains"/>
    <property type="match status" value="1"/>
</dbReference>
<evidence type="ECO:0000259" key="7">
    <source>
        <dbReference type="Pfam" id="PF00909"/>
    </source>
</evidence>
<evidence type="ECO:0000256" key="5">
    <source>
        <dbReference type="ARBA" id="ARBA00023136"/>
    </source>
</evidence>
<protein>
    <recommendedName>
        <fullName evidence="7">Ammonium transporter AmtB-like domain-containing protein</fullName>
    </recommendedName>
</protein>
<dbReference type="PANTHER" id="PTHR43029">
    <property type="entry name" value="AMMONIUM TRANSPORTER MEP2"/>
    <property type="match status" value="1"/>
</dbReference>
<evidence type="ECO:0000256" key="2">
    <source>
        <dbReference type="ARBA" id="ARBA00005887"/>
    </source>
</evidence>
<organism evidence="8 9">
    <name type="scientific">Zingiber officinale</name>
    <name type="common">Ginger</name>
    <name type="synonym">Amomum zingiber</name>
    <dbReference type="NCBI Taxonomy" id="94328"/>
    <lineage>
        <taxon>Eukaryota</taxon>
        <taxon>Viridiplantae</taxon>
        <taxon>Streptophyta</taxon>
        <taxon>Embryophyta</taxon>
        <taxon>Tracheophyta</taxon>
        <taxon>Spermatophyta</taxon>
        <taxon>Magnoliopsida</taxon>
        <taxon>Liliopsida</taxon>
        <taxon>Zingiberales</taxon>
        <taxon>Zingiberaceae</taxon>
        <taxon>Zingiber</taxon>
    </lineage>
</organism>
<keyword evidence="3 6" id="KW-0812">Transmembrane</keyword>
<evidence type="ECO:0000256" key="6">
    <source>
        <dbReference type="SAM" id="Phobius"/>
    </source>
</evidence>
<dbReference type="Pfam" id="PF00909">
    <property type="entry name" value="Ammonium_transp"/>
    <property type="match status" value="1"/>
</dbReference>
<feature type="domain" description="Ammonium transporter AmtB-like" evidence="7">
    <location>
        <begin position="25"/>
        <end position="112"/>
    </location>
</feature>
<dbReference type="SUPFAM" id="SSF111352">
    <property type="entry name" value="Ammonium transporter"/>
    <property type="match status" value="1"/>
</dbReference>
<dbReference type="InterPro" id="IPR029020">
    <property type="entry name" value="Ammonium/urea_transptr"/>
</dbReference>
<name>A0A8J5FY00_ZINOF</name>
<dbReference type="GO" id="GO:0008519">
    <property type="term" value="F:ammonium channel activity"/>
    <property type="evidence" value="ECO:0007669"/>
    <property type="project" value="InterPro"/>
</dbReference>
<keyword evidence="9" id="KW-1185">Reference proteome</keyword>
<gene>
    <name evidence="8" type="ORF">ZIOFF_049293</name>
</gene>
<comment type="similarity">
    <text evidence="2">Belongs to the ammonia transporter channel (TC 1.A.11.2) family.</text>
</comment>